<dbReference type="InterPro" id="IPR051201">
    <property type="entry name" value="Chloro_Bact_Ser_Proteases"/>
</dbReference>
<dbReference type="EMBL" id="NKUC01000010">
    <property type="protein sequence ID" value="PYD57290.1"/>
    <property type="molecule type" value="Genomic_DNA"/>
</dbReference>
<dbReference type="SUPFAM" id="SSF50494">
    <property type="entry name" value="Trypsin-like serine proteases"/>
    <property type="match status" value="1"/>
</dbReference>
<protein>
    <submittedName>
        <fullName evidence="3">Endopeptidase</fullName>
    </submittedName>
</protein>
<dbReference type="STRING" id="1220579.GCA_001571345_01359"/>
<gene>
    <name evidence="3" type="ORF">CFR75_06750</name>
</gene>
<dbReference type="AlphaFoldDB" id="A0A318PMH1"/>
<evidence type="ECO:0000313" key="4">
    <source>
        <dbReference type="Proteomes" id="UP000248257"/>
    </source>
</evidence>
<dbReference type="PROSITE" id="PS50106">
    <property type="entry name" value="PDZ"/>
    <property type="match status" value="1"/>
</dbReference>
<dbReference type="Gene3D" id="2.30.42.10">
    <property type="match status" value="1"/>
</dbReference>
<comment type="caution">
    <text evidence="3">The sequence shown here is derived from an EMBL/GenBank/DDBJ whole genome shotgun (WGS) entry which is preliminary data.</text>
</comment>
<dbReference type="GO" id="GO:0004252">
    <property type="term" value="F:serine-type endopeptidase activity"/>
    <property type="evidence" value="ECO:0007669"/>
    <property type="project" value="InterPro"/>
</dbReference>
<dbReference type="InterPro" id="IPR009003">
    <property type="entry name" value="Peptidase_S1_PA"/>
</dbReference>
<dbReference type="Gene3D" id="2.40.10.120">
    <property type="match status" value="1"/>
</dbReference>
<dbReference type="PANTHER" id="PTHR43343">
    <property type="entry name" value="PEPTIDASE S12"/>
    <property type="match status" value="1"/>
</dbReference>
<dbReference type="Pfam" id="PF13365">
    <property type="entry name" value="Trypsin_2"/>
    <property type="match status" value="1"/>
</dbReference>
<dbReference type="Pfam" id="PF13180">
    <property type="entry name" value="PDZ_2"/>
    <property type="match status" value="1"/>
</dbReference>
<dbReference type="OrthoDB" id="9758917at2"/>
<dbReference type="SMART" id="SM00228">
    <property type="entry name" value="PDZ"/>
    <property type="match status" value="1"/>
</dbReference>
<evidence type="ECO:0000313" key="3">
    <source>
        <dbReference type="EMBL" id="PYD57290.1"/>
    </source>
</evidence>
<dbReference type="InterPro" id="IPR001478">
    <property type="entry name" value="PDZ"/>
</dbReference>
<dbReference type="InterPro" id="IPR001940">
    <property type="entry name" value="Peptidase_S1C"/>
</dbReference>
<dbReference type="PANTHER" id="PTHR43343:SF3">
    <property type="entry name" value="PROTEASE DO-LIKE 8, CHLOROPLASTIC"/>
    <property type="match status" value="1"/>
</dbReference>
<proteinExistence type="predicted"/>
<dbReference type="SUPFAM" id="SSF50156">
    <property type="entry name" value="PDZ domain-like"/>
    <property type="match status" value="1"/>
</dbReference>
<accession>A0A318PMH1</accession>
<keyword evidence="2" id="KW-0378">Hydrolase</keyword>
<keyword evidence="4" id="KW-1185">Reference proteome</keyword>
<evidence type="ECO:0000256" key="1">
    <source>
        <dbReference type="ARBA" id="ARBA00022670"/>
    </source>
</evidence>
<dbReference type="Proteomes" id="UP000248257">
    <property type="component" value="Unassembled WGS sequence"/>
</dbReference>
<sequence>MALPLFSDNMSHHERIPPPPGMTWIATARPAARLLPVLLLGMTGAGTEALAQDVAAPVAAPPPGVSASPSLFAPPVPPVVQTGPLTFAPLVRQVGPAVVNIAVSQAQDSHQATTRQPLPPSVKGTPFEHKFRERMRAHGEELLGAGSGFLIDPDGVIVTNAHVVGGADQITVSLSDGTEFPARLVGSDDLTDIAVIQIHAPHPMPFVPWGDSRLVNIGDWIMAAGNPFGLGSSVTAGIVSARGRDIGTSPFDDFFQIDAPINPGNSGGPSFNLGGQVVAVNTAIVSPTGGSVGIGFGLPSEIVAPIVEELRLNGHIDRGWLGVTLADGAGHGGVQIVGIDRDGPAMKAHLRIGDVITAVNDEPIDTARMLIRSIAAKRPHSTVTLHIRRRHDTMSLEACVSHRPDEDLDD</sequence>
<dbReference type="PRINTS" id="PR00834">
    <property type="entry name" value="PROTEASES2C"/>
</dbReference>
<dbReference type="GO" id="GO:0006508">
    <property type="term" value="P:proteolysis"/>
    <property type="evidence" value="ECO:0007669"/>
    <property type="project" value="UniProtKB-KW"/>
</dbReference>
<reference evidence="3 4" key="1">
    <citation type="submission" date="2017-07" db="EMBL/GenBank/DDBJ databases">
        <title>A draft genome sequence of Komagataeibacter xylinus LMG 1515.</title>
        <authorList>
            <person name="Skraban J."/>
            <person name="Cleenwerck I."/>
            <person name="Vandamme P."/>
            <person name="Trcek J."/>
        </authorList>
    </citation>
    <scope>NUCLEOTIDE SEQUENCE [LARGE SCALE GENOMIC DNA]</scope>
    <source>
        <strain evidence="3 4">LMG 1515</strain>
    </source>
</reference>
<name>A0A318PMH1_KOMXY</name>
<keyword evidence="1" id="KW-0645">Protease</keyword>
<evidence type="ECO:0000256" key="2">
    <source>
        <dbReference type="ARBA" id="ARBA00022801"/>
    </source>
</evidence>
<dbReference type="RefSeq" id="WP_061273381.1">
    <property type="nucleotide sequence ID" value="NZ_CBCRXN010000018.1"/>
</dbReference>
<organism evidence="3 4">
    <name type="scientific">Komagataeibacter xylinus</name>
    <name type="common">Gluconacetobacter xylinus</name>
    <dbReference type="NCBI Taxonomy" id="28448"/>
    <lineage>
        <taxon>Bacteria</taxon>
        <taxon>Pseudomonadati</taxon>
        <taxon>Pseudomonadota</taxon>
        <taxon>Alphaproteobacteria</taxon>
        <taxon>Acetobacterales</taxon>
        <taxon>Acetobacteraceae</taxon>
        <taxon>Komagataeibacter</taxon>
    </lineage>
</organism>
<dbReference type="InterPro" id="IPR036034">
    <property type="entry name" value="PDZ_sf"/>
</dbReference>